<dbReference type="Proteomes" id="UP000789508">
    <property type="component" value="Unassembled WGS sequence"/>
</dbReference>
<comment type="caution">
    <text evidence="1">The sequence shown here is derived from an EMBL/GenBank/DDBJ whole genome shotgun (WGS) entry which is preliminary data.</text>
</comment>
<reference evidence="1" key="1">
    <citation type="submission" date="2021-06" db="EMBL/GenBank/DDBJ databases">
        <authorList>
            <person name="Kallberg Y."/>
            <person name="Tangrot J."/>
            <person name="Rosling A."/>
        </authorList>
    </citation>
    <scope>NUCLEOTIDE SEQUENCE</scope>
    <source>
        <strain evidence="1">FL130A</strain>
    </source>
</reference>
<organism evidence="1 2">
    <name type="scientific">Ambispora leptoticha</name>
    <dbReference type="NCBI Taxonomy" id="144679"/>
    <lineage>
        <taxon>Eukaryota</taxon>
        <taxon>Fungi</taxon>
        <taxon>Fungi incertae sedis</taxon>
        <taxon>Mucoromycota</taxon>
        <taxon>Glomeromycotina</taxon>
        <taxon>Glomeromycetes</taxon>
        <taxon>Archaeosporales</taxon>
        <taxon>Ambisporaceae</taxon>
        <taxon>Ambispora</taxon>
    </lineage>
</organism>
<gene>
    <name evidence="1" type="ORF">ALEPTO_LOCUS13651</name>
</gene>
<dbReference type="EMBL" id="CAJVPS010045897">
    <property type="protein sequence ID" value="CAG8760238.1"/>
    <property type="molecule type" value="Genomic_DNA"/>
</dbReference>
<feature type="non-terminal residue" evidence="1">
    <location>
        <position position="1"/>
    </location>
</feature>
<proteinExistence type="predicted"/>
<protein>
    <submittedName>
        <fullName evidence="1">12501_t:CDS:1</fullName>
    </submittedName>
</protein>
<keyword evidence="2" id="KW-1185">Reference proteome</keyword>
<evidence type="ECO:0000313" key="1">
    <source>
        <dbReference type="EMBL" id="CAG8760238.1"/>
    </source>
</evidence>
<sequence>DWDTDFSLGGREKHPADDEIAKWSLNSLFISSLEMPVYFDSEFTVTGLR</sequence>
<name>A0A9N9NV96_9GLOM</name>
<evidence type="ECO:0000313" key="2">
    <source>
        <dbReference type="Proteomes" id="UP000789508"/>
    </source>
</evidence>
<dbReference type="OrthoDB" id="2438994at2759"/>
<dbReference type="AlphaFoldDB" id="A0A9N9NV96"/>
<accession>A0A9N9NV96</accession>